<name>A0A2R5GIC5_9STRA</name>
<evidence type="ECO:0000256" key="6">
    <source>
        <dbReference type="SAM" id="Phobius"/>
    </source>
</evidence>
<dbReference type="GO" id="GO:0005310">
    <property type="term" value="F:dicarboxylic acid transmembrane transporter activity"/>
    <property type="evidence" value="ECO:0007669"/>
    <property type="project" value="UniProtKB-ARBA"/>
</dbReference>
<feature type="transmembrane region" description="Helical" evidence="6">
    <location>
        <begin position="124"/>
        <end position="142"/>
    </location>
</feature>
<feature type="transmembrane region" description="Helical" evidence="6">
    <location>
        <begin position="329"/>
        <end position="353"/>
    </location>
</feature>
<feature type="transmembrane region" description="Helical" evidence="6">
    <location>
        <begin position="588"/>
        <end position="606"/>
    </location>
</feature>
<proteinExistence type="predicted"/>
<dbReference type="GO" id="GO:0005886">
    <property type="term" value="C:plasma membrane"/>
    <property type="evidence" value="ECO:0007669"/>
    <property type="project" value="TreeGrafter"/>
</dbReference>
<dbReference type="EMBL" id="BEYU01000080">
    <property type="protein sequence ID" value="GBG30642.1"/>
    <property type="molecule type" value="Genomic_DNA"/>
</dbReference>
<comment type="subcellular location">
    <subcellularLocation>
        <location evidence="1">Membrane</location>
        <topology evidence="1">Multi-pass membrane protein</topology>
    </subcellularLocation>
</comment>
<dbReference type="GO" id="GO:0015556">
    <property type="term" value="F:C4-dicarboxylate transmembrane transporter activity"/>
    <property type="evidence" value="ECO:0007669"/>
    <property type="project" value="UniProtKB-ARBA"/>
</dbReference>
<keyword evidence="3 6" id="KW-1133">Transmembrane helix</keyword>
<evidence type="ECO:0000256" key="2">
    <source>
        <dbReference type="ARBA" id="ARBA00022692"/>
    </source>
</evidence>
<evidence type="ECO:0000313" key="8">
    <source>
        <dbReference type="Proteomes" id="UP000241890"/>
    </source>
</evidence>
<dbReference type="Pfam" id="PF00939">
    <property type="entry name" value="Na_sulph_symp"/>
    <property type="match status" value="1"/>
</dbReference>
<feature type="transmembrane region" description="Helical" evidence="6">
    <location>
        <begin position="466"/>
        <end position="484"/>
    </location>
</feature>
<reference evidence="7 8" key="1">
    <citation type="submission" date="2017-12" db="EMBL/GenBank/DDBJ databases">
        <title>Sequencing, de novo assembly and annotation of complete genome of a new Thraustochytrid species, strain FCC1311.</title>
        <authorList>
            <person name="Sedici K."/>
            <person name="Godart F."/>
            <person name="Aiese Cigliano R."/>
            <person name="Sanseverino W."/>
            <person name="Barakat M."/>
            <person name="Ortet P."/>
            <person name="Marechal E."/>
            <person name="Cagnac O."/>
            <person name="Amato A."/>
        </authorList>
    </citation>
    <scope>NUCLEOTIDE SEQUENCE [LARGE SCALE GENOMIC DNA]</scope>
</reference>
<feature type="transmembrane region" description="Helical" evidence="6">
    <location>
        <begin position="496"/>
        <end position="516"/>
    </location>
</feature>
<evidence type="ECO:0000256" key="4">
    <source>
        <dbReference type="ARBA" id="ARBA00023136"/>
    </source>
</evidence>
<feature type="compositionally biased region" description="Basic and acidic residues" evidence="5">
    <location>
        <begin position="1"/>
        <end position="40"/>
    </location>
</feature>
<sequence>MADSRVAPESREREDSSDVEDRPDEASDRGLRDEQGHEESTIPDGKLSTYFCEGKPSTYLGTEHPRQEGDAKLNRGDDDGFARRRSWRARRMSALPPLQLRQDAECMATFTHEWLAQFSTAQKVGLILGPLIAIVASSVEISDEYPKANDALGITLFIVCWWVFEVIPIAITSLLPLLLYPLASVQRGRIIASQYYNFVSFLFIGAFLVVVAVEKVGAHKRFALWALKFFGTNPRIVLFGFMLITGVVSMFASNTSTTILMLPVVKGFLEGRTASPDGKRFEKAALLGIAFSATSGGTGTVIGTVPNLVFSLLFSDTFPSGPSVNFQSWMAFALPIALIMIVSAWAILCLIFLRGIQLDLNAEVLRRESEALGPIIRDEKIIALVLAIMILLWLIRPYVIDPYLGFCDGDEFIGTEAACEAITGYAWETYIDDGTIACFGAVSLFFIPSSTTRGAMLLDESALNHLPYGVILLLGAGFAISNAVSNSGLSIVIGSLIVDVVGLSPLAIVAVVTVVIGILTELISNTATITLFLPILFDLAIQQEINPMLLGLPATVAASLGFLLPTATPPAAIAFATGKLSFYDMAKGGFFVKLVGMALTIAFTFLTGSTFTNLDTFPAWAIQT</sequence>
<comment type="caution">
    <text evidence="7">The sequence shown here is derived from an EMBL/GenBank/DDBJ whole genome shotgun (WGS) entry which is preliminary data.</text>
</comment>
<dbReference type="PANTHER" id="PTHR10283">
    <property type="entry name" value="SOLUTE CARRIER FAMILY 13 MEMBER"/>
    <property type="match status" value="1"/>
</dbReference>
<feature type="transmembrane region" description="Helical" evidence="6">
    <location>
        <begin position="195"/>
        <end position="216"/>
    </location>
</feature>
<organism evidence="7 8">
    <name type="scientific">Hondaea fermentalgiana</name>
    <dbReference type="NCBI Taxonomy" id="2315210"/>
    <lineage>
        <taxon>Eukaryota</taxon>
        <taxon>Sar</taxon>
        <taxon>Stramenopiles</taxon>
        <taxon>Bigyra</taxon>
        <taxon>Labyrinthulomycetes</taxon>
        <taxon>Thraustochytrida</taxon>
        <taxon>Thraustochytriidae</taxon>
        <taxon>Hondaea</taxon>
    </lineage>
</organism>
<feature type="transmembrane region" description="Helical" evidence="6">
    <location>
        <begin position="236"/>
        <end position="265"/>
    </location>
</feature>
<dbReference type="PANTHER" id="PTHR10283:SF82">
    <property type="entry name" value="SOLUTE CARRIER FAMILY 13 MEMBER 2"/>
    <property type="match status" value="1"/>
</dbReference>
<keyword evidence="2 6" id="KW-0812">Transmembrane</keyword>
<protein>
    <submittedName>
        <fullName evidence="7">Solute carrier family 13 member 5</fullName>
    </submittedName>
</protein>
<feature type="transmembrane region" description="Helical" evidence="6">
    <location>
        <begin position="154"/>
        <end position="183"/>
    </location>
</feature>
<keyword evidence="4 6" id="KW-0472">Membrane</keyword>
<feature type="transmembrane region" description="Helical" evidence="6">
    <location>
        <begin position="381"/>
        <end position="400"/>
    </location>
</feature>
<dbReference type="InterPro" id="IPR001898">
    <property type="entry name" value="SLC13A/DASS"/>
</dbReference>
<accession>A0A2R5GIC5</accession>
<gene>
    <name evidence="7" type="ORF">FCC1311_068622</name>
</gene>
<dbReference type="InParanoid" id="A0A2R5GIC5"/>
<evidence type="ECO:0000256" key="1">
    <source>
        <dbReference type="ARBA" id="ARBA00004141"/>
    </source>
</evidence>
<keyword evidence="8" id="KW-1185">Reference proteome</keyword>
<dbReference type="AlphaFoldDB" id="A0A2R5GIC5"/>
<dbReference type="OrthoDB" id="6493944at2759"/>
<evidence type="ECO:0000313" key="7">
    <source>
        <dbReference type="EMBL" id="GBG30642.1"/>
    </source>
</evidence>
<feature type="region of interest" description="Disordered" evidence="5">
    <location>
        <begin position="1"/>
        <end position="77"/>
    </location>
</feature>
<feature type="transmembrane region" description="Helical" evidence="6">
    <location>
        <begin position="286"/>
        <end position="309"/>
    </location>
</feature>
<feature type="compositionally biased region" description="Basic and acidic residues" evidence="5">
    <location>
        <begin position="63"/>
        <end position="77"/>
    </location>
</feature>
<feature type="transmembrane region" description="Helical" evidence="6">
    <location>
        <begin position="548"/>
        <end position="568"/>
    </location>
</feature>
<evidence type="ECO:0000256" key="3">
    <source>
        <dbReference type="ARBA" id="ARBA00022989"/>
    </source>
</evidence>
<evidence type="ECO:0000256" key="5">
    <source>
        <dbReference type="SAM" id="MobiDB-lite"/>
    </source>
</evidence>
<dbReference type="Proteomes" id="UP000241890">
    <property type="component" value="Unassembled WGS sequence"/>
</dbReference>